<feature type="non-terminal residue" evidence="1">
    <location>
        <position position="1"/>
    </location>
</feature>
<evidence type="ECO:0000313" key="1">
    <source>
        <dbReference type="EMBL" id="KKW17746.1"/>
    </source>
</evidence>
<proteinExistence type="predicted"/>
<dbReference type="Proteomes" id="UP000034057">
    <property type="component" value="Unassembled WGS sequence"/>
</dbReference>
<comment type="caution">
    <text evidence="1">The sequence shown here is derived from an EMBL/GenBank/DDBJ whole genome shotgun (WGS) entry which is preliminary data.</text>
</comment>
<dbReference type="AlphaFoldDB" id="A0A0G1WG62"/>
<evidence type="ECO:0000313" key="2">
    <source>
        <dbReference type="Proteomes" id="UP000034057"/>
    </source>
</evidence>
<accession>A0A0G1WG62</accession>
<sequence length="104" mass="11616">SSIETRTFCGFAECSHQTEICMEEKGWRSSTLLLKKLLVLPPGFEPGTIASKATMISVSPREQFANDTRAIAQIQCVCSILLFEVNESEIIRALRKSEIQCDYA</sequence>
<organism evidence="1 2">
    <name type="scientific">Candidatus Kaiserbacteria bacterium GW2011_GWA1_50_28</name>
    <dbReference type="NCBI Taxonomy" id="1618668"/>
    <lineage>
        <taxon>Bacteria</taxon>
        <taxon>Candidatus Kaiseribacteriota</taxon>
    </lineage>
</organism>
<protein>
    <submittedName>
        <fullName evidence="1">Uncharacterized protein</fullName>
    </submittedName>
</protein>
<name>A0A0G1WG62_9BACT</name>
<dbReference type="EMBL" id="LCQO01000027">
    <property type="protein sequence ID" value="KKW17746.1"/>
    <property type="molecule type" value="Genomic_DNA"/>
</dbReference>
<reference evidence="1 2" key="1">
    <citation type="journal article" date="2015" name="Nature">
        <title>rRNA introns, odd ribosomes, and small enigmatic genomes across a large radiation of phyla.</title>
        <authorList>
            <person name="Brown C.T."/>
            <person name="Hug L.A."/>
            <person name="Thomas B.C."/>
            <person name="Sharon I."/>
            <person name="Castelle C.J."/>
            <person name="Singh A."/>
            <person name="Wilkins M.J."/>
            <person name="Williams K.H."/>
            <person name="Banfield J.F."/>
        </authorList>
    </citation>
    <scope>NUCLEOTIDE SEQUENCE [LARGE SCALE GENOMIC DNA]</scope>
</reference>
<gene>
    <name evidence="1" type="ORF">UY59_C0027G0001</name>
</gene>